<evidence type="ECO:0000256" key="1">
    <source>
        <dbReference type="ARBA" id="ARBA00005189"/>
    </source>
</evidence>
<sequence>MNVNDVIYFSSLLICLSLGSHYKEIAKTDMKRNYGAGLGLLVAFLICGHYILHTFIMVCGNVLILKSCDRRYVHQISLAYSWTYLLYVHHNVPSHSYMIGIFQIIALRLVGLACELSIAEKPRLNYRETTPNEAEVMPVPEAVDMLAYAYYFIGIHKGTYYRWRIFQDHLNAPFSSVGDCRIVTEEKIKKAILCAVGYMMLRSRFNTHIYEENRFYTHFGTDYRYLFNIPLLLMFYLNTEMIALLGTAVCTESGFGLYPVKCAPLPGSGPSTHYSVINLITKTPDAASEQEYNVQMLNSFEIEKLILGPKMKDTMRGWDMSIRYWYWAYAYRKFIKANKQVRSAFSFMLWTLWCGPSIPQIIISTTLWVIIHLESEYSELYDTEGSMKLPWDIGFSIMRMFCLLYLTPCFVVDDTKVVLRYYNSIYWMFHIILFVLMFIAVIIFKSRGEN</sequence>
<feature type="transmembrane region" description="Helical" evidence="3">
    <location>
        <begin position="347"/>
        <end position="373"/>
    </location>
</feature>
<comment type="similarity">
    <text evidence="2">Belongs to the membrane-bound acyltransferase family.</text>
</comment>
<name>A0AAJ6Z3E5_PAPXU</name>
<keyword evidence="3" id="KW-0472">Membrane</keyword>
<dbReference type="GeneID" id="106115647"/>
<feature type="transmembrane region" description="Helical" evidence="3">
    <location>
        <begin position="6"/>
        <end position="22"/>
    </location>
</feature>
<feature type="transmembrane region" description="Helical" evidence="3">
    <location>
        <begin position="424"/>
        <end position="444"/>
    </location>
</feature>
<dbReference type="RefSeq" id="XP_013164547.1">
    <property type="nucleotide sequence ID" value="XM_013309093.1"/>
</dbReference>
<dbReference type="PANTHER" id="PTHR13906:SF16">
    <property type="entry name" value="LYSOPHOSPHOLIPID ACYLTRANSFERASE 7"/>
    <property type="match status" value="1"/>
</dbReference>
<protein>
    <submittedName>
        <fullName evidence="4">Lysophospholipid acyltransferase 7-like isoform X1</fullName>
    </submittedName>
</protein>
<dbReference type="GO" id="GO:0071617">
    <property type="term" value="F:lysophospholipid acyltransferase activity"/>
    <property type="evidence" value="ECO:0007669"/>
    <property type="project" value="TreeGrafter"/>
</dbReference>
<gene>
    <name evidence="4" type="primary">LOC106115647</name>
</gene>
<evidence type="ECO:0000256" key="2">
    <source>
        <dbReference type="ARBA" id="ARBA00010323"/>
    </source>
</evidence>
<dbReference type="GO" id="GO:0016020">
    <property type="term" value="C:membrane"/>
    <property type="evidence" value="ECO:0007669"/>
    <property type="project" value="TreeGrafter"/>
</dbReference>
<proteinExistence type="inferred from homology"/>
<reference evidence="4" key="1">
    <citation type="submission" date="2025-08" db="UniProtKB">
        <authorList>
            <consortium name="RefSeq"/>
        </authorList>
    </citation>
    <scope>IDENTIFICATION</scope>
</reference>
<dbReference type="GO" id="GO:0006661">
    <property type="term" value="P:phosphatidylinositol biosynthetic process"/>
    <property type="evidence" value="ECO:0007669"/>
    <property type="project" value="TreeGrafter"/>
</dbReference>
<dbReference type="AlphaFoldDB" id="A0AAJ6Z3E5"/>
<dbReference type="InterPro" id="IPR049941">
    <property type="entry name" value="LPLAT_7/PORCN-like"/>
</dbReference>
<dbReference type="PANTHER" id="PTHR13906">
    <property type="entry name" value="PORCUPINE"/>
    <property type="match status" value="1"/>
</dbReference>
<keyword evidence="3" id="KW-1133">Transmembrane helix</keyword>
<dbReference type="KEGG" id="pxu:106115647"/>
<accession>A0AAJ6Z3E5</accession>
<dbReference type="Proteomes" id="UP000694872">
    <property type="component" value="Unplaced"/>
</dbReference>
<evidence type="ECO:0000256" key="3">
    <source>
        <dbReference type="SAM" id="Phobius"/>
    </source>
</evidence>
<evidence type="ECO:0000313" key="4">
    <source>
        <dbReference type="RefSeq" id="XP_013164547.1"/>
    </source>
</evidence>
<comment type="pathway">
    <text evidence="1">Lipid metabolism.</text>
</comment>
<organism evidence="4">
    <name type="scientific">Papilio xuthus</name>
    <name type="common">Asian swallowtail butterfly</name>
    <dbReference type="NCBI Taxonomy" id="66420"/>
    <lineage>
        <taxon>Eukaryota</taxon>
        <taxon>Metazoa</taxon>
        <taxon>Ecdysozoa</taxon>
        <taxon>Arthropoda</taxon>
        <taxon>Hexapoda</taxon>
        <taxon>Insecta</taxon>
        <taxon>Pterygota</taxon>
        <taxon>Neoptera</taxon>
        <taxon>Endopterygota</taxon>
        <taxon>Lepidoptera</taxon>
        <taxon>Glossata</taxon>
        <taxon>Ditrysia</taxon>
        <taxon>Papilionoidea</taxon>
        <taxon>Papilionidae</taxon>
        <taxon>Papilioninae</taxon>
        <taxon>Papilio</taxon>
    </lineage>
</organism>
<feature type="transmembrane region" description="Helical" evidence="3">
    <location>
        <begin position="393"/>
        <end position="412"/>
    </location>
</feature>
<feature type="transmembrane region" description="Helical" evidence="3">
    <location>
        <begin position="34"/>
        <end position="52"/>
    </location>
</feature>
<dbReference type="GO" id="GO:0030258">
    <property type="term" value="P:lipid modification"/>
    <property type="evidence" value="ECO:0007669"/>
    <property type="project" value="TreeGrafter"/>
</dbReference>
<dbReference type="GO" id="GO:0044233">
    <property type="term" value="C:mitochondria-associated endoplasmic reticulum membrane contact site"/>
    <property type="evidence" value="ECO:0007669"/>
    <property type="project" value="TreeGrafter"/>
</dbReference>
<feature type="transmembrane region" description="Helical" evidence="3">
    <location>
        <begin position="97"/>
        <end position="118"/>
    </location>
</feature>
<keyword evidence="3" id="KW-0812">Transmembrane</keyword>